<feature type="transmembrane region" description="Helical" evidence="1">
    <location>
        <begin position="94"/>
        <end position="117"/>
    </location>
</feature>
<keyword evidence="1" id="KW-1133">Transmembrane helix</keyword>
<gene>
    <name evidence="2" type="ORF">FPZ11_01020</name>
</gene>
<feature type="transmembrane region" description="Helical" evidence="1">
    <location>
        <begin position="48"/>
        <end position="73"/>
    </location>
</feature>
<name>A0A5B8M1I7_9MICO</name>
<organism evidence="2 3">
    <name type="scientific">Humibacter ginsenosidimutans</name>
    <dbReference type="NCBI Taxonomy" id="2599293"/>
    <lineage>
        <taxon>Bacteria</taxon>
        <taxon>Bacillati</taxon>
        <taxon>Actinomycetota</taxon>
        <taxon>Actinomycetes</taxon>
        <taxon>Micrococcales</taxon>
        <taxon>Microbacteriaceae</taxon>
        <taxon>Humibacter</taxon>
    </lineage>
</organism>
<dbReference type="AlphaFoldDB" id="A0A5B8M1I7"/>
<evidence type="ECO:0000313" key="3">
    <source>
        <dbReference type="Proteomes" id="UP000320216"/>
    </source>
</evidence>
<dbReference type="Proteomes" id="UP000320216">
    <property type="component" value="Chromosome"/>
</dbReference>
<dbReference type="OrthoDB" id="4734452at2"/>
<dbReference type="RefSeq" id="WP_146317626.1">
    <property type="nucleotide sequence ID" value="NZ_CP042305.1"/>
</dbReference>
<feature type="transmembrane region" description="Helical" evidence="1">
    <location>
        <begin position="148"/>
        <end position="168"/>
    </location>
</feature>
<sequence length="211" mass="22726">MIAVVVTVLFAITGAYCLVRVAVGYSWIDRVSNGVHVVMSLVMLAMPWPWVSVFATAAQIAFFTAAALWYVYLALFDVHADAGPGEGHHRGPALLWYHAGMMAAMVWMAVAMTPFAAQPQMPGMDMSHMQMTMSSGSGMTAMTAGQPWAITITWVFGILFCLATLWFLIRLVRQAIAADSLSGREGVVLLDSLVSAVMAAGMAIAFLILMT</sequence>
<feature type="transmembrane region" description="Helical" evidence="1">
    <location>
        <begin position="188"/>
        <end position="210"/>
    </location>
</feature>
<keyword evidence="1" id="KW-0472">Membrane</keyword>
<keyword evidence="3" id="KW-1185">Reference proteome</keyword>
<dbReference type="Pfam" id="PF17197">
    <property type="entry name" value="DUF5134"/>
    <property type="match status" value="1"/>
</dbReference>
<keyword evidence="1" id="KW-0812">Transmembrane</keyword>
<reference evidence="2 3" key="1">
    <citation type="submission" date="2019-07" db="EMBL/GenBank/DDBJ databases">
        <title>Full genome sequence of Humibacter sp. WJ7-1.</title>
        <authorList>
            <person name="Im W.-T."/>
        </authorList>
    </citation>
    <scope>NUCLEOTIDE SEQUENCE [LARGE SCALE GENOMIC DNA]</scope>
    <source>
        <strain evidence="2 3">WJ7-1</strain>
    </source>
</reference>
<accession>A0A5B8M1I7</accession>
<dbReference type="EMBL" id="CP042305">
    <property type="protein sequence ID" value="QDZ13572.1"/>
    <property type="molecule type" value="Genomic_DNA"/>
</dbReference>
<proteinExistence type="predicted"/>
<protein>
    <submittedName>
        <fullName evidence="2">DUF5134 domain-containing protein</fullName>
    </submittedName>
</protein>
<dbReference type="KEGG" id="huw:FPZ11_01020"/>
<evidence type="ECO:0000313" key="2">
    <source>
        <dbReference type="EMBL" id="QDZ13572.1"/>
    </source>
</evidence>
<evidence type="ECO:0000256" key="1">
    <source>
        <dbReference type="SAM" id="Phobius"/>
    </source>
</evidence>
<dbReference type="InterPro" id="IPR033458">
    <property type="entry name" value="DUF5134"/>
</dbReference>